<proteinExistence type="predicted"/>
<evidence type="ECO:0000313" key="2">
    <source>
        <dbReference type="Proteomes" id="UP000663671"/>
    </source>
</evidence>
<accession>A0A8A1MKI0</accession>
<gene>
    <name evidence="1" type="ORF">I7I51_03208</name>
</gene>
<dbReference type="AlphaFoldDB" id="A0A8A1MKI0"/>
<protein>
    <submittedName>
        <fullName evidence="1">Uncharacterized protein</fullName>
    </submittedName>
</protein>
<reference evidence="1" key="1">
    <citation type="submission" date="2021-01" db="EMBL/GenBank/DDBJ databases">
        <title>Chromosome-level genome assembly of a human fungal pathogen reveals clustering of transcriptionally co-regulated genes.</title>
        <authorList>
            <person name="Voorhies M."/>
            <person name="Cohen S."/>
            <person name="Shea T.P."/>
            <person name="Petrus S."/>
            <person name="Munoz J.F."/>
            <person name="Poplawski S."/>
            <person name="Goldman W.E."/>
            <person name="Michael T."/>
            <person name="Cuomo C.A."/>
            <person name="Sil A."/>
            <person name="Beyhan S."/>
        </authorList>
    </citation>
    <scope>NUCLEOTIDE SEQUENCE</scope>
    <source>
        <strain evidence="1">WU24</strain>
    </source>
</reference>
<dbReference type="Proteomes" id="UP000663671">
    <property type="component" value="Chromosome 6"/>
</dbReference>
<name>A0A8A1MKI0_AJECA</name>
<dbReference type="VEuPathDB" id="FungiDB:I7I51_03208"/>
<evidence type="ECO:0000313" key="1">
    <source>
        <dbReference type="EMBL" id="QSS66996.1"/>
    </source>
</evidence>
<sequence>MVDHFVSVLDSSPRFWTHQRNFSTEARSTASSRVRALQMNLKRLKIILFVPSANLDLSWWVRELDSFDAQAVRFQRRGYLKPYRTLLSIYLRCASDVTWQLSAPRPRLGIGFPG</sequence>
<organism evidence="1 2">
    <name type="scientific">Ajellomyces capsulatus</name>
    <name type="common">Darling's disease fungus</name>
    <name type="synonym">Histoplasma capsulatum</name>
    <dbReference type="NCBI Taxonomy" id="5037"/>
    <lineage>
        <taxon>Eukaryota</taxon>
        <taxon>Fungi</taxon>
        <taxon>Dikarya</taxon>
        <taxon>Ascomycota</taxon>
        <taxon>Pezizomycotina</taxon>
        <taxon>Eurotiomycetes</taxon>
        <taxon>Eurotiomycetidae</taxon>
        <taxon>Onygenales</taxon>
        <taxon>Ajellomycetaceae</taxon>
        <taxon>Histoplasma</taxon>
    </lineage>
</organism>
<dbReference type="EMBL" id="CP069116">
    <property type="protein sequence ID" value="QSS66996.1"/>
    <property type="molecule type" value="Genomic_DNA"/>
</dbReference>